<evidence type="ECO:0000313" key="5">
    <source>
        <dbReference type="EMBL" id="MFG6460659.1"/>
    </source>
</evidence>
<evidence type="ECO:0000259" key="4">
    <source>
        <dbReference type="Pfam" id="PF02470"/>
    </source>
</evidence>
<gene>
    <name evidence="5" type="ORF">ACG04Q_03680</name>
</gene>
<proteinExistence type="predicted"/>
<evidence type="ECO:0000256" key="1">
    <source>
        <dbReference type="SAM" id="Coils"/>
    </source>
</evidence>
<evidence type="ECO:0000313" key="6">
    <source>
        <dbReference type="Proteomes" id="UP001606302"/>
    </source>
</evidence>
<keyword evidence="3" id="KW-1133">Transmembrane helix</keyword>
<evidence type="ECO:0000256" key="2">
    <source>
        <dbReference type="SAM" id="MobiDB-lite"/>
    </source>
</evidence>
<accession>A0ABW7GFL4</accession>
<dbReference type="Proteomes" id="UP001606302">
    <property type="component" value="Unassembled WGS sequence"/>
</dbReference>
<keyword evidence="1" id="KW-0175">Coiled coil</keyword>
<sequence>MKRHRANPVVIGGFVVAALAILAVALMALPGLHWFKRPERVVMFFSGSVFGLQKGAPVVFRGVRIGDVTDISVHYDSTRDSFAIPVVAQLDADAVRGLDGRMGNDDIAHALPTLIARGLSAQLGTQSLVTGQLYVDLDFRTKPRGTLHGGYKGDATEIPTSATAFQALKNQLESVDLRKILDDLSQIAASAKSLVAAPELKQGMQDFAATAAHARRLAAELDRRAVPLTRGAESALASVDRAGGKVSTAADKLGDGADKAGALLDPKGAVVRDLQHAMNELAQASSALRDAADTDGPLLQQTERTLRELSQAARTLRQLARSLDAQPQQLLLGRQPDDGLPATTPASAKNRAEDRVQEPAR</sequence>
<feature type="transmembrane region" description="Helical" evidence="3">
    <location>
        <begin position="9"/>
        <end position="35"/>
    </location>
</feature>
<dbReference type="Pfam" id="PF02470">
    <property type="entry name" value="MlaD"/>
    <property type="match status" value="1"/>
</dbReference>
<dbReference type="PANTHER" id="PTHR33371:SF4">
    <property type="entry name" value="INTERMEMBRANE PHOSPHOLIPID TRANSPORT SYSTEM BINDING PROTEIN MLAD"/>
    <property type="match status" value="1"/>
</dbReference>
<feature type="domain" description="Mce/MlaD" evidence="4">
    <location>
        <begin position="42"/>
        <end position="139"/>
    </location>
</feature>
<feature type="region of interest" description="Disordered" evidence="2">
    <location>
        <begin position="327"/>
        <end position="361"/>
    </location>
</feature>
<protein>
    <submittedName>
        <fullName evidence="5">MlaD family protein</fullName>
    </submittedName>
</protein>
<organism evidence="5 6">
    <name type="scientific">Pelomonas lactea</name>
    <dbReference type="NCBI Taxonomy" id="3299030"/>
    <lineage>
        <taxon>Bacteria</taxon>
        <taxon>Pseudomonadati</taxon>
        <taxon>Pseudomonadota</taxon>
        <taxon>Betaproteobacteria</taxon>
        <taxon>Burkholderiales</taxon>
        <taxon>Sphaerotilaceae</taxon>
        <taxon>Roseateles</taxon>
    </lineage>
</organism>
<dbReference type="InterPro" id="IPR003399">
    <property type="entry name" value="Mce/MlaD"/>
</dbReference>
<feature type="compositionally biased region" description="Basic and acidic residues" evidence="2">
    <location>
        <begin position="350"/>
        <end position="361"/>
    </location>
</feature>
<keyword evidence="6" id="KW-1185">Reference proteome</keyword>
<dbReference type="InterPro" id="IPR052336">
    <property type="entry name" value="MlaD_Phospholipid_Transporter"/>
</dbReference>
<reference evidence="5 6" key="1">
    <citation type="submission" date="2024-08" db="EMBL/GenBank/DDBJ databases">
        <authorList>
            <person name="Lu H."/>
        </authorList>
    </citation>
    <scope>NUCLEOTIDE SEQUENCE [LARGE SCALE GENOMIC DNA]</scope>
    <source>
        <strain evidence="5 6">DXS20W</strain>
    </source>
</reference>
<dbReference type="EMBL" id="JBIGHX010000001">
    <property type="protein sequence ID" value="MFG6460659.1"/>
    <property type="molecule type" value="Genomic_DNA"/>
</dbReference>
<comment type="caution">
    <text evidence="5">The sequence shown here is derived from an EMBL/GenBank/DDBJ whole genome shotgun (WGS) entry which is preliminary data.</text>
</comment>
<dbReference type="PANTHER" id="PTHR33371">
    <property type="entry name" value="INTERMEMBRANE PHOSPHOLIPID TRANSPORT SYSTEM BINDING PROTEIN MLAD-RELATED"/>
    <property type="match status" value="1"/>
</dbReference>
<name>A0ABW7GFL4_9BURK</name>
<keyword evidence="3" id="KW-0472">Membrane</keyword>
<dbReference type="RefSeq" id="WP_394509466.1">
    <property type="nucleotide sequence ID" value="NZ_JBIGHX010000001.1"/>
</dbReference>
<feature type="coiled-coil region" evidence="1">
    <location>
        <begin position="274"/>
        <end position="326"/>
    </location>
</feature>
<keyword evidence="3" id="KW-0812">Transmembrane</keyword>
<evidence type="ECO:0000256" key="3">
    <source>
        <dbReference type="SAM" id="Phobius"/>
    </source>
</evidence>